<gene>
    <name evidence="1" type="ORF">LZC94_40465</name>
</gene>
<evidence type="ECO:0000313" key="2">
    <source>
        <dbReference type="Proteomes" id="UP001370348"/>
    </source>
</evidence>
<reference evidence="1 2" key="1">
    <citation type="submission" date="2021-12" db="EMBL/GenBank/DDBJ databases">
        <title>Discovery of the Pendulisporaceae a myxobacterial family with distinct sporulation behavior and unique specialized metabolism.</title>
        <authorList>
            <person name="Garcia R."/>
            <person name="Popoff A."/>
            <person name="Bader C.D."/>
            <person name="Loehr J."/>
            <person name="Walesch S."/>
            <person name="Walt C."/>
            <person name="Boldt J."/>
            <person name="Bunk B."/>
            <person name="Haeckl F.J.F.P.J."/>
            <person name="Gunesch A.P."/>
            <person name="Birkelbach J."/>
            <person name="Nuebel U."/>
            <person name="Pietschmann T."/>
            <person name="Bach T."/>
            <person name="Mueller R."/>
        </authorList>
    </citation>
    <scope>NUCLEOTIDE SEQUENCE [LARGE SCALE GENOMIC DNA]</scope>
    <source>
        <strain evidence="1 2">MSr11954</strain>
    </source>
</reference>
<organism evidence="1 2">
    <name type="scientific">Pendulispora albinea</name>
    <dbReference type="NCBI Taxonomy" id="2741071"/>
    <lineage>
        <taxon>Bacteria</taxon>
        <taxon>Pseudomonadati</taxon>
        <taxon>Myxococcota</taxon>
        <taxon>Myxococcia</taxon>
        <taxon>Myxococcales</taxon>
        <taxon>Sorangiineae</taxon>
        <taxon>Pendulisporaceae</taxon>
        <taxon>Pendulispora</taxon>
    </lineage>
</organism>
<sequence>MSNYRHLSRRGFLKGLGVAAGAAAGTRLGGPGWLGPAFAADGEKSALVSIFLSGGYNAIFPAPFAFKGKSFGVTDGNIKSLGNNVYVDAASLGSLDAFSLGHMASIGNRHGSSDHGNAQSLNFGEANRSYALQLAAAMGGTAAIKAASMGRLPPGPKAAESGVSYQQINDMGSTIKTLGGGDPDPKTPARNVASEAIARAGTMSSGSMGKNPNALVSFRDGYSTAVETLKKPVQPFSFPTLAQAYGQSTTDTAVKSFASKMVGAELMIRAGANLVTVTDDFSWDSHGDTSGNNVRNRMNQSIMPSLKTFLARLQSDPDLKAMNVVVMIHGDFSRSLPGSDHQPNLTATVIGKYVQVGSTGNTDANVALPPSTPGTKGMWAYVAKALKCPTEPFGPNPHALVL</sequence>
<evidence type="ECO:0000313" key="1">
    <source>
        <dbReference type="EMBL" id="WXB14092.1"/>
    </source>
</evidence>
<keyword evidence="2" id="KW-1185">Reference proteome</keyword>
<dbReference type="Proteomes" id="UP001370348">
    <property type="component" value="Chromosome"/>
</dbReference>
<dbReference type="PROSITE" id="PS51318">
    <property type="entry name" value="TAT"/>
    <property type="match status" value="1"/>
</dbReference>
<proteinExistence type="predicted"/>
<dbReference type="NCBIfam" id="TIGR01409">
    <property type="entry name" value="TAT_signal_seq"/>
    <property type="match status" value="1"/>
</dbReference>
<accession>A0ABZ2LT41</accession>
<dbReference type="InterPro" id="IPR006311">
    <property type="entry name" value="TAT_signal"/>
</dbReference>
<dbReference type="RefSeq" id="WP_394823710.1">
    <property type="nucleotide sequence ID" value="NZ_CP089984.1"/>
</dbReference>
<dbReference type="InterPro" id="IPR019546">
    <property type="entry name" value="TAT_signal_bac_arc"/>
</dbReference>
<dbReference type="EMBL" id="CP089984">
    <property type="protein sequence ID" value="WXB14092.1"/>
    <property type="molecule type" value="Genomic_DNA"/>
</dbReference>
<name>A0ABZ2LT41_9BACT</name>
<protein>
    <submittedName>
        <fullName evidence="1">Twin-arginine translocation signal domain-containing protein</fullName>
    </submittedName>
</protein>